<keyword evidence="5" id="KW-1185">Reference proteome</keyword>
<reference evidence="4 5" key="1">
    <citation type="submission" date="2020-08" db="EMBL/GenBank/DDBJ databases">
        <title>Plant Genome Project.</title>
        <authorList>
            <person name="Zhang R.-G."/>
        </authorList>
    </citation>
    <scope>NUCLEOTIDE SEQUENCE [LARGE SCALE GENOMIC DNA]</scope>
    <source>
        <tissue evidence="4">Rhizome</tissue>
    </source>
</reference>
<proteinExistence type="predicted"/>
<dbReference type="SUPFAM" id="SSF54928">
    <property type="entry name" value="RNA-binding domain, RBD"/>
    <property type="match status" value="1"/>
</dbReference>
<dbReference type="AlphaFoldDB" id="A0A8J5F3X9"/>
<dbReference type="GO" id="GO:1901259">
    <property type="term" value="P:chloroplast rRNA processing"/>
    <property type="evidence" value="ECO:0007669"/>
    <property type="project" value="TreeGrafter"/>
</dbReference>
<organism evidence="4 5">
    <name type="scientific">Zingiber officinale</name>
    <name type="common">Ginger</name>
    <name type="synonym">Amomum zingiber</name>
    <dbReference type="NCBI Taxonomy" id="94328"/>
    <lineage>
        <taxon>Eukaryota</taxon>
        <taxon>Viridiplantae</taxon>
        <taxon>Streptophyta</taxon>
        <taxon>Embryophyta</taxon>
        <taxon>Tracheophyta</taxon>
        <taxon>Spermatophyta</taxon>
        <taxon>Magnoliopsida</taxon>
        <taxon>Liliopsida</taxon>
        <taxon>Zingiberales</taxon>
        <taxon>Zingiberaceae</taxon>
        <taxon>Zingiber</taxon>
    </lineage>
</organism>
<gene>
    <name evidence="4" type="ORF">ZIOFF_057683</name>
</gene>
<sequence length="235" mass="25841">MSSVEDCEQVINNLDRTQFGGRTMKVNFADKPKPKEPLYPETEHKLFVGNLSWSVTSEVLTEVFQEHGNVVGARVLYDGDTRATLFFTTRSAFKVELAALLNRNELKENSNLLESTVEISSKGDRAWAAVGRGQGWASEVETCGRVPMPLGAFLRSCVSACTRKSRSRVELGRGEVFVFCVRGEVGIVVEFNSQADRGGGGSRWSFRRRRIGSRELGQLAANSGVFVGRGVPVCT</sequence>
<evidence type="ECO:0000256" key="1">
    <source>
        <dbReference type="ARBA" id="ARBA00022884"/>
    </source>
</evidence>
<dbReference type="GO" id="GO:0009535">
    <property type="term" value="C:chloroplast thylakoid membrane"/>
    <property type="evidence" value="ECO:0007669"/>
    <property type="project" value="TreeGrafter"/>
</dbReference>
<dbReference type="InterPro" id="IPR012677">
    <property type="entry name" value="Nucleotide-bd_a/b_plait_sf"/>
</dbReference>
<comment type="caution">
    <text evidence="4">The sequence shown here is derived from an EMBL/GenBank/DDBJ whole genome shotgun (WGS) entry which is preliminary data.</text>
</comment>
<evidence type="ECO:0000313" key="4">
    <source>
        <dbReference type="EMBL" id="KAG6481091.1"/>
    </source>
</evidence>
<dbReference type="SMART" id="SM00360">
    <property type="entry name" value="RRM"/>
    <property type="match status" value="1"/>
</dbReference>
<dbReference type="Proteomes" id="UP000734854">
    <property type="component" value="Unassembled WGS sequence"/>
</dbReference>
<feature type="domain" description="RRM" evidence="3">
    <location>
        <begin position="44"/>
        <end position="112"/>
    </location>
</feature>
<evidence type="ECO:0000259" key="3">
    <source>
        <dbReference type="PROSITE" id="PS50102"/>
    </source>
</evidence>
<dbReference type="InterPro" id="IPR050502">
    <property type="entry name" value="Euk_RNA-bind_prot"/>
</dbReference>
<evidence type="ECO:0000313" key="5">
    <source>
        <dbReference type="Proteomes" id="UP000734854"/>
    </source>
</evidence>
<keyword evidence="1 2" id="KW-0694">RNA-binding</keyword>
<dbReference type="PROSITE" id="PS50102">
    <property type="entry name" value="RRM"/>
    <property type="match status" value="1"/>
</dbReference>
<dbReference type="InterPro" id="IPR000504">
    <property type="entry name" value="RRM_dom"/>
</dbReference>
<dbReference type="PANTHER" id="PTHR48025:SF9">
    <property type="entry name" value="OS02G0815200 PROTEIN"/>
    <property type="match status" value="1"/>
</dbReference>
<dbReference type="Gene3D" id="3.30.70.330">
    <property type="match status" value="2"/>
</dbReference>
<protein>
    <recommendedName>
        <fullName evidence="3">RRM domain-containing protein</fullName>
    </recommendedName>
</protein>
<name>A0A8J5F3X9_ZINOF</name>
<accession>A0A8J5F3X9</accession>
<dbReference type="GO" id="GO:0003729">
    <property type="term" value="F:mRNA binding"/>
    <property type="evidence" value="ECO:0007669"/>
    <property type="project" value="TreeGrafter"/>
</dbReference>
<evidence type="ECO:0000256" key="2">
    <source>
        <dbReference type="PROSITE-ProRule" id="PRU00176"/>
    </source>
</evidence>
<dbReference type="InterPro" id="IPR035979">
    <property type="entry name" value="RBD_domain_sf"/>
</dbReference>
<dbReference type="EMBL" id="JACMSC010000016">
    <property type="protein sequence ID" value="KAG6481091.1"/>
    <property type="molecule type" value="Genomic_DNA"/>
</dbReference>
<dbReference type="Pfam" id="PF00076">
    <property type="entry name" value="RRM_1"/>
    <property type="match status" value="1"/>
</dbReference>
<dbReference type="PANTHER" id="PTHR48025">
    <property type="entry name" value="OS02G0815200 PROTEIN"/>
    <property type="match status" value="1"/>
</dbReference>